<feature type="compositionally biased region" description="Low complexity" evidence="1">
    <location>
        <begin position="178"/>
        <end position="187"/>
    </location>
</feature>
<feature type="domain" description="TNRC18/BAHCC1-like SH3" evidence="3">
    <location>
        <begin position="1"/>
        <end position="26"/>
    </location>
</feature>
<dbReference type="AlphaFoldDB" id="A0A2J8RAG6"/>
<comment type="caution">
    <text evidence="4">The sequence shown here is derived from an EMBL/GenBank/DDBJ whole genome shotgun (WGS) entry which is preliminary data.</text>
</comment>
<dbReference type="Pfam" id="PF24912">
    <property type="entry name" value="SH3_TNRC18"/>
    <property type="match status" value="1"/>
</dbReference>
<feature type="compositionally biased region" description="Low complexity" evidence="1">
    <location>
        <begin position="228"/>
        <end position="246"/>
    </location>
</feature>
<dbReference type="FunFam" id="2.30.30.140:FF:000062">
    <property type="entry name" value="trinucleotide repeat-containing gene 18 protein-like"/>
    <property type="match status" value="1"/>
</dbReference>
<feature type="compositionally biased region" description="Basic and acidic residues" evidence="1">
    <location>
        <begin position="120"/>
        <end position="129"/>
    </location>
</feature>
<dbReference type="PANTHER" id="PTHR12505:SF21">
    <property type="entry name" value="TRINUCLEOTIDE REPEAT-CONTAINING GENE 18 PROTEIN"/>
    <property type="match status" value="1"/>
</dbReference>
<feature type="compositionally biased region" description="Basic and acidic residues" evidence="1">
    <location>
        <begin position="290"/>
        <end position="300"/>
    </location>
</feature>
<feature type="compositionally biased region" description="Basic and acidic residues" evidence="1">
    <location>
        <begin position="254"/>
        <end position="281"/>
    </location>
</feature>
<dbReference type="Pfam" id="PF21744">
    <property type="entry name" value="BAHCC1-like_Tudor"/>
    <property type="match status" value="1"/>
</dbReference>
<sequence length="403" mass="42401">YRVVVEGERGNRPHIYCLEQLLQEAIIDVRPASTRFLPQGTRIAAYWSQQYRCLYPGTVVRGLLDLEDDGDLITVEFDDGDTGRIPLSHIRLLPPDYKIQCAEPSPALLVPSAKRRSRKTSKDTGEGKDGGTAGSEEPGAKARGRGRKPSAKAKGDRAATLEEGNPTDEVPSTPLALEPSSTPGSKKSPPEPVDKRAKAPKARPALPQPSPTPPAFTSCPAPEPFVELPAPATTLAPAPLITMPATRPKPKKSRAAEESGAKGPRRPGEEAELLVKLDHEGVTSPKSKKAKEALLLREDPGAGGWQEPKSLLSLGSYPPATGSSEPKAPWPKATDGDLAQEPGPGLTFEDSGNPKSPDKAQAEQDGAEESESSSSSSSGSSSSSSSSGSETEGEEEGDKNGDG</sequence>
<dbReference type="InterPro" id="IPR052429">
    <property type="entry name" value="BAH_domain_protein"/>
</dbReference>
<accession>A0A2J8RAG6</accession>
<feature type="region of interest" description="Disordered" evidence="1">
    <location>
        <begin position="108"/>
        <end position="403"/>
    </location>
</feature>
<protein>
    <submittedName>
        <fullName evidence="4">TNRC18 isoform 3</fullName>
    </submittedName>
</protein>
<feature type="compositionally biased region" description="Low complexity" evidence="1">
    <location>
        <begin position="372"/>
        <end position="390"/>
    </location>
</feature>
<feature type="domain" description="BAHCC1-like Tudor" evidence="2">
    <location>
        <begin position="31"/>
        <end position="97"/>
    </location>
</feature>
<dbReference type="EMBL" id="NDHI03003724">
    <property type="protein sequence ID" value="PNJ05529.1"/>
    <property type="molecule type" value="Genomic_DNA"/>
</dbReference>
<proteinExistence type="predicted"/>
<evidence type="ECO:0000256" key="1">
    <source>
        <dbReference type="SAM" id="MobiDB-lite"/>
    </source>
</evidence>
<feature type="compositionally biased region" description="Basic and acidic residues" evidence="1">
    <location>
        <begin position="188"/>
        <end position="197"/>
    </location>
</feature>
<feature type="non-terminal residue" evidence="4">
    <location>
        <position position="1"/>
    </location>
</feature>
<organism evidence="4">
    <name type="scientific">Pongo abelii</name>
    <name type="common">Sumatran orangutan</name>
    <name type="synonym">Pongo pygmaeus abelii</name>
    <dbReference type="NCBI Taxonomy" id="9601"/>
    <lineage>
        <taxon>Eukaryota</taxon>
        <taxon>Metazoa</taxon>
        <taxon>Chordata</taxon>
        <taxon>Craniata</taxon>
        <taxon>Vertebrata</taxon>
        <taxon>Euteleostomi</taxon>
        <taxon>Mammalia</taxon>
        <taxon>Eutheria</taxon>
        <taxon>Euarchontoglires</taxon>
        <taxon>Primates</taxon>
        <taxon>Haplorrhini</taxon>
        <taxon>Catarrhini</taxon>
        <taxon>Hominidae</taxon>
        <taxon>Pongo</taxon>
    </lineage>
</organism>
<gene>
    <name evidence="4" type="ORF">CR201_G0052429</name>
</gene>
<dbReference type="Gene3D" id="2.30.30.140">
    <property type="match status" value="1"/>
</dbReference>
<name>A0A2J8RAG6_PONAB</name>
<dbReference type="InterPro" id="IPR056841">
    <property type="entry name" value="TNRC18_BAHCC1-like_SH3"/>
</dbReference>
<feature type="compositionally biased region" description="Basic residues" evidence="1">
    <location>
        <begin position="142"/>
        <end position="151"/>
    </location>
</feature>
<dbReference type="PANTHER" id="PTHR12505">
    <property type="entry name" value="PHD FINGER TRANSCRIPTION FACTOR"/>
    <property type="match status" value="1"/>
</dbReference>
<evidence type="ECO:0000313" key="4">
    <source>
        <dbReference type="EMBL" id="PNJ05529.1"/>
    </source>
</evidence>
<dbReference type="InterPro" id="IPR048924">
    <property type="entry name" value="BAHCC1-like_Tudor"/>
</dbReference>
<feature type="non-terminal residue" evidence="4">
    <location>
        <position position="403"/>
    </location>
</feature>
<evidence type="ECO:0000259" key="2">
    <source>
        <dbReference type="Pfam" id="PF21744"/>
    </source>
</evidence>
<evidence type="ECO:0000259" key="3">
    <source>
        <dbReference type="Pfam" id="PF24912"/>
    </source>
</evidence>
<reference evidence="4" key="1">
    <citation type="submission" date="2017-12" db="EMBL/GenBank/DDBJ databases">
        <title>High-resolution comparative analysis of great ape genomes.</title>
        <authorList>
            <person name="Pollen A."/>
            <person name="Hastie A."/>
            <person name="Hormozdiari F."/>
            <person name="Dougherty M."/>
            <person name="Liu R."/>
            <person name="Chaisson M."/>
            <person name="Hoppe E."/>
            <person name="Hill C."/>
            <person name="Pang A."/>
            <person name="Hillier L."/>
            <person name="Baker C."/>
            <person name="Armstrong J."/>
            <person name="Shendure J."/>
            <person name="Paten B."/>
            <person name="Wilson R."/>
            <person name="Chao H."/>
            <person name="Schneider V."/>
            <person name="Ventura M."/>
            <person name="Kronenberg Z."/>
            <person name="Murali S."/>
            <person name="Gordon D."/>
            <person name="Cantsilieris S."/>
            <person name="Munson K."/>
            <person name="Nelson B."/>
            <person name="Raja A."/>
            <person name="Underwood J."/>
            <person name="Diekhans M."/>
            <person name="Fiddes I."/>
            <person name="Haussler D."/>
            <person name="Eichler E."/>
        </authorList>
    </citation>
    <scope>NUCLEOTIDE SEQUENCE [LARGE SCALE GENOMIC DNA]</scope>
    <source>
        <strain evidence="4">Susie</strain>
    </source>
</reference>